<name>A0ABT7NRR7_9SPHI</name>
<protein>
    <recommendedName>
        <fullName evidence="4">Beta-carotene 15,15'-monooxygenase</fullName>
    </recommendedName>
</protein>
<keyword evidence="1" id="KW-1133">Transmembrane helix</keyword>
<evidence type="ECO:0000313" key="2">
    <source>
        <dbReference type="EMBL" id="MDM1049944.1"/>
    </source>
</evidence>
<comment type="caution">
    <text evidence="2">The sequence shown here is derived from an EMBL/GenBank/DDBJ whole genome shotgun (WGS) entry which is preliminary data.</text>
</comment>
<accession>A0ABT7NRR7</accession>
<feature type="transmembrane region" description="Helical" evidence="1">
    <location>
        <begin position="150"/>
        <end position="171"/>
    </location>
</feature>
<keyword evidence="1" id="KW-0472">Membrane</keyword>
<gene>
    <name evidence="2" type="ORF">HX018_17020</name>
</gene>
<keyword evidence="1" id="KW-0812">Transmembrane</keyword>
<evidence type="ECO:0000256" key="1">
    <source>
        <dbReference type="SAM" id="Phobius"/>
    </source>
</evidence>
<organism evidence="2 3">
    <name type="scientific">Sphingobacterium hotanense</name>
    <dbReference type="NCBI Taxonomy" id="649196"/>
    <lineage>
        <taxon>Bacteria</taxon>
        <taxon>Pseudomonadati</taxon>
        <taxon>Bacteroidota</taxon>
        <taxon>Sphingobacteriia</taxon>
        <taxon>Sphingobacteriales</taxon>
        <taxon>Sphingobacteriaceae</taxon>
        <taxon>Sphingobacterium</taxon>
    </lineage>
</organism>
<keyword evidence="3" id="KW-1185">Reference proteome</keyword>
<feature type="transmembrane region" description="Helical" evidence="1">
    <location>
        <begin position="29"/>
        <end position="52"/>
    </location>
</feature>
<feature type="transmembrane region" description="Helical" evidence="1">
    <location>
        <begin position="192"/>
        <end position="211"/>
    </location>
</feature>
<evidence type="ECO:0000313" key="3">
    <source>
        <dbReference type="Proteomes" id="UP001170954"/>
    </source>
</evidence>
<sequence>MAMLEFLKDITFKANDVVVRAIDILLRNYISIAGLCFLLFITSNLSTFLALYFDSSNYFIKVILLLAFVGLYFSLQLVLLKNAIVLAKGEKKPGFWGFVPSLSQFINYIFGLIIYSLIAIVIYMIMYVLCFPLLFVGFSMDTVRYEVHPFLTGVVMLFVLIRTTFYPFFIIEHGFNTIRSYKFSLAMTKGNVMRLLVIILAVASTHLLQIGTEYLGYTLVSKILSLVNSFIIIPVVSVVMSVVYIDMMKAYKGGSEPSLMDNII</sequence>
<feature type="transmembrane region" description="Helical" evidence="1">
    <location>
        <begin position="105"/>
        <end position="138"/>
    </location>
</feature>
<feature type="transmembrane region" description="Helical" evidence="1">
    <location>
        <begin position="58"/>
        <end position="84"/>
    </location>
</feature>
<dbReference type="Proteomes" id="UP001170954">
    <property type="component" value="Unassembled WGS sequence"/>
</dbReference>
<proteinExistence type="predicted"/>
<dbReference type="EMBL" id="JACAGK010000063">
    <property type="protein sequence ID" value="MDM1049944.1"/>
    <property type="molecule type" value="Genomic_DNA"/>
</dbReference>
<reference evidence="2" key="2">
    <citation type="journal article" date="2022" name="Sci. Total Environ.">
        <title>Prevalence, transmission, and molecular epidemiology of tet(X)-positive bacteria among humans, animals, and environmental niches in China: An epidemiological, and genomic-based study.</title>
        <authorList>
            <person name="Dong N."/>
            <person name="Zeng Y."/>
            <person name="Cai C."/>
            <person name="Sun C."/>
            <person name="Lu J."/>
            <person name="Liu C."/>
            <person name="Zhou H."/>
            <person name="Sun Q."/>
            <person name="Shu L."/>
            <person name="Wang H."/>
            <person name="Wang Y."/>
            <person name="Wang S."/>
            <person name="Wu C."/>
            <person name="Chan E.W."/>
            <person name="Chen G."/>
            <person name="Shen Z."/>
            <person name="Chen S."/>
            <person name="Zhang R."/>
        </authorList>
    </citation>
    <scope>NUCLEOTIDE SEQUENCE</scope>
    <source>
        <strain evidence="2">R1692</strain>
    </source>
</reference>
<evidence type="ECO:0008006" key="4">
    <source>
        <dbReference type="Google" id="ProtNLM"/>
    </source>
</evidence>
<reference evidence="2" key="1">
    <citation type="submission" date="2020-06" db="EMBL/GenBank/DDBJ databases">
        <authorList>
            <person name="Dong N."/>
        </authorList>
    </citation>
    <scope>NUCLEOTIDE SEQUENCE</scope>
    <source>
        <strain evidence="2">R1692</strain>
    </source>
</reference>
<feature type="transmembrane region" description="Helical" evidence="1">
    <location>
        <begin position="223"/>
        <end position="245"/>
    </location>
</feature>